<reference evidence="3 4" key="1">
    <citation type="submission" date="2013-02" db="EMBL/GenBank/DDBJ databases">
        <authorList>
            <person name="Fiebig A."/>
            <person name="Goeker M."/>
            <person name="Klenk H.-P.P."/>
        </authorList>
    </citation>
    <scope>NUCLEOTIDE SEQUENCE [LARGE SCALE GENOMIC DNA]</scope>
    <source>
        <strain evidence="3 4">DSM 19309</strain>
    </source>
</reference>
<proteinExistence type="inferred from homology"/>
<dbReference type="GO" id="GO:0006412">
    <property type="term" value="P:translation"/>
    <property type="evidence" value="ECO:0007669"/>
    <property type="project" value="UniProtKB-UniRule"/>
</dbReference>
<keyword evidence="4" id="KW-1185">Reference proteome</keyword>
<dbReference type="HOGENOM" id="CLU_061901_2_0_5"/>
<dbReference type="AlphaFoldDB" id="A0A017HU94"/>
<accession>A0A017HU94</accession>
<comment type="similarity">
    <text evidence="1 2">Belongs to the polypeptide deformylase family.</text>
</comment>
<dbReference type="PANTHER" id="PTHR10458:SF22">
    <property type="entry name" value="PEPTIDE DEFORMYLASE"/>
    <property type="match status" value="1"/>
</dbReference>
<feature type="active site" evidence="2">
    <location>
        <position position="146"/>
    </location>
</feature>
<comment type="cofactor">
    <cofactor evidence="2">
        <name>Fe(2+)</name>
        <dbReference type="ChEBI" id="CHEBI:29033"/>
    </cofactor>
    <text evidence="2">Binds 1 Fe(2+) ion.</text>
</comment>
<dbReference type="GO" id="GO:0046872">
    <property type="term" value="F:metal ion binding"/>
    <property type="evidence" value="ECO:0007669"/>
    <property type="project" value="UniProtKB-KW"/>
</dbReference>
<dbReference type="NCBIfam" id="TIGR00079">
    <property type="entry name" value="pept_deformyl"/>
    <property type="match status" value="1"/>
</dbReference>
<evidence type="ECO:0000256" key="1">
    <source>
        <dbReference type="ARBA" id="ARBA00010759"/>
    </source>
</evidence>
<feature type="binding site" evidence="2">
    <location>
        <position position="149"/>
    </location>
    <ligand>
        <name>Fe cation</name>
        <dbReference type="ChEBI" id="CHEBI:24875"/>
    </ligand>
</feature>
<dbReference type="PANTHER" id="PTHR10458">
    <property type="entry name" value="PEPTIDE DEFORMYLASE"/>
    <property type="match status" value="1"/>
</dbReference>
<sequence length="193" mass="21811">MRPLAYIGGMSIRPILLHPDPRLKAVAKPVTAFDESLRRLAEDMLETMYEAPGIGLAAPQVGVMSRLIVMDCSRDDEPRRPLALANPEIAWRSEETGPYEEGCLSIPDHFAEVVRPKAVEVTWIDLEGKAQRERFEGLWAVCVQHEIDHLNGKLFIDYLGTIKRGVITRKMEKLKRDLAREKPHPKGHEAAQL</sequence>
<organism evidence="3 4">
    <name type="scientific">Rubellimicrobium mesophilum DSM 19309</name>
    <dbReference type="NCBI Taxonomy" id="442562"/>
    <lineage>
        <taxon>Bacteria</taxon>
        <taxon>Pseudomonadati</taxon>
        <taxon>Pseudomonadota</taxon>
        <taxon>Alphaproteobacteria</taxon>
        <taxon>Rhodobacterales</taxon>
        <taxon>Roseobacteraceae</taxon>
        <taxon>Rubellimicrobium</taxon>
    </lineage>
</organism>
<keyword evidence="2 3" id="KW-0378">Hydrolase</keyword>
<evidence type="ECO:0000313" key="4">
    <source>
        <dbReference type="Proteomes" id="UP000019666"/>
    </source>
</evidence>
<dbReference type="EMBL" id="AOSK01000018">
    <property type="protein sequence ID" value="EYD78027.1"/>
    <property type="molecule type" value="Genomic_DNA"/>
</dbReference>
<dbReference type="Gene3D" id="3.90.45.10">
    <property type="entry name" value="Peptide deformylase"/>
    <property type="match status" value="1"/>
</dbReference>
<dbReference type="InterPro" id="IPR023635">
    <property type="entry name" value="Peptide_deformylase"/>
</dbReference>
<dbReference type="Proteomes" id="UP000019666">
    <property type="component" value="Unassembled WGS sequence"/>
</dbReference>
<evidence type="ECO:0000256" key="2">
    <source>
        <dbReference type="HAMAP-Rule" id="MF_00163"/>
    </source>
</evidence>
<dbReference type="Pfam" id="PF01327">
    <property type="entry name" value="Pep_deformylase"/>
    <property type="match status" value="1"/>
</dbReference>
<keyword evidence="2" id="KW-0479">Metal-binding</keyword>
<dbReference type="CDD" id="cd00487">
    <property type="entry name" value="Pep_deformylase"/>
    <property type="match status" value="1"/>
</dbReference>
<name>A0A017HU94_9RHOB</name>
<comment type="function">
    <text evidence="2">Removes the formyl group from the N-terminal Met of newly synthesized proteins. Requires at least a dipeptide for an efficient rate of reaction. N-terminal L-methionine is a prerequisite for activity but the enzyme has broad specificity at other positions.</text>
</comment>
<keyword evidence="2" id="KW-0408">Iron</keyword>
<protein>
    <recommendedName>
        <fullName evidence="2">Peptide deformylase</fullName>
        <shortName evidence="2">PDF</shortName>
        <ecNumber evidence="2">3.5.1.88</ecNumber>
    </recommendedName>
    <alternativeName>
        <fullName evidence="2">Polypeptide deformylase</fullName>
    </alternativeName>
</protein>
<dbReference type="InterPro" id="IPR036821">
    <property type="entry name" value="Peptide_deformylase_sf"/>
</dbReference>
<gene>
    <name evidence="2" type="primary">def</name>
    <name evidence="3" type="ORF">Rumeso_00364</name>
</gene>
<dbReference type="PATRIC" id="fig|442562.3.peg.363"/>
<dbReference type="GO" id="GO:0042586">
    <property type="term" value="F:peptide deformylase activity"/>
    <property type="evidence" value="ECO:0007669"/>
    <property type="project" value="UniProtKB-UniRule"/>
</dbReference>
<dbReference type="PRINTS" id="PR01576">
    <property type="entry name" value="PDEFORMYLASE"/>
</dbReference>
<dbReference type="NCBIfam" id="NF001159">
    <property type="entry name" value="PRK00150.1-3"/>
    <property type="match status" value="1"/>
</dbReference>
<dbReference type="EC" id="3.5.1.88" evidence="2"/>
<dbReference type="PIRSF" id="PIRSF004749">
    <property type="entry name" value="Pep_def"/>
    <property type="match status" value="1"/>
</dbReference>
<feature type="binding site" evidence="2">
    <location>
        <position position="103"/>
    </location>
    <ligand>
        <name>Fe cation</name>
        <dbReference type="ChEBI" id="CHEBI:24875"/>
    </ligand>
</feature>
<keyword evidence="2" id="KW-0648">Protein biosynthesis</keyword>
<dbReference type="STRING" id="442562.Rumeso_00364"/>
<feature type="binding site" evidence="2">
    <location>
        <position position="145"/>
    </location>
    <ligand>
        <name>Fe cation</name>
        <dbReference type="ChEBI" id="CHEBI:24875"/>
    </ligand>
</feature>
<comment type="caution">
    <text evidence="3">The sequence shown here is derived from an EMBL/GenBank/DDBJ whole genome shotgun (WGS) entry which is preliminary data.</text>
</comment>
<dbReference type="SUPFAM" id="SSF56420">
    <property type="entry name" value="Peptide deformylase"/>
    <property type="match status" value="1"/>
</dbReference>
<evidence type="ECO:0000313" key="3">
    <source>
        <dbReference type="EMBL" id="EYD78027.1"/>
    </source>
</evidence>
<comment type="catalytic activity">
    <reaction evidence="2">
        <text>N-terminal N-formyl-L-methionyl-[peptide] + H2O = N-terminal L-methionyl-[peptide] + formate</text>
        <dbReference type="Rhea" id="RHEA:24420"/>
        <dbReference type="Rhea" id="RHEA-COMP:10639"/>
        <dbReference type="Rhea" id="RHEA-COMP:10640"/>
        <dbReference type="ChEBI" id="CHEBI:15377"/>
        <dbReference type="ChEBI" id="CHEBI:15740"/>
        <dbReference type="ChEBI" id="CHEBI:49298"/>
        <dbReference type="ChEBI" id="CHEBI:64731"/>
        <dbReference type="EC" id="3.5.1.88"/>
    </reaction>
</comment>
<dbReference type="HAMAP" id="MF_00163">
    <property type="entry name" value="Pep_deformylase"/>
    <property type="match status" value="1"/>
</dbReference>